<evidence type="ECO:0000313" key="4">
    <source>
        <dbReference type="Proteomes" id="UP000266934"/>
    </source>
</evidence>
<dbReference type="Gene3D" id="1.10.287.1490">
    <property type="match status" value="1"/>
</dbReference>
<dbReference type="AlphaFoldDB" id="A0A348G0R4"/>
<keyword evidence="1" id="KW-0175">Coiled coil</keyword>
<organism evidence="3 4">
    <name type="scientific">Blastochloris tepida</name>
    <dbReference type="NCBI Taxonomy" id="2233851"/>
    <lineage>
        <taxon>Bacteria</taxon>
        <taxon>Pseudomonadati</taxon>
        <taxon>Pseudomonadota</taxon>
        <taxon>Alphaproteobacteria</taxon>
        <taxon>Hyphomicrobiales</taxon>
        <taxon>Blastochloridaceae</taxon>
        <taxon>Blastochloris</taxon>
    </lineage>
</organism>
<evidence type="ECO:0000313" key="3">
    <source>
        <dbReference type="EMBL" id="BBF93147.1"/>
    </source>
</evidence>
<feature type="chain" id="PRO_5016973876" evidence="2">
    <location>
        <begin position="28"/>
        <end position="202"/>
    </location>
</feature>
<dbReference type="OrthoDB" id="198726at2"/>
<keyword evidence="4" id="KW-1185">Reference proteome</keyword>
<name>A0A348G0R4_9HYPH</name>
<sequence length="202" mass="22827">MRTFANIAAVTLAIVTLAILAPASAQAQSEADRLREALRSATLQVRQLEDQRATLQAKQAETERERDRLKKETTALKAQVKELDQAYRQAVEEFNQRLGERDEMLERWKGAYSEAAGVARAKDAERAKFEREAAAFKASTKSCEAKNAELAKTGREILERYEAMNPLEAIAVHDPVFGLKRVEHQNTVQDYRDRLLDQKVTP</sequence>
<keyword evidence="2" id="KW-0732">Signal</keyword>
<dbReference type="RefSeq" id="WP_126399556.1">
    <property type="nucleotide sequence ID" value="NZ_AP018907.1"/>
</dbReference>
<feature type="coiled-coil region" evidence="1">
    <location>
        <begin position="24"/>
        <end position="93"/>
    </location>
</feature>
<evidence type="ECO:0000256" key="2">
    <source>
        <dbReference type="SAM" id="SignalP"/>
    </source>
</evidence>
<reference evidence="3 4" key="1">
    <citation type="submission" date="2018-08" db="EMBL/GenBank/DDBJ databases">
        <title>Complete genome sequencing of Blastochloris tepida GI.</title>
        <authorList>
            <person name="Tsukatani Y."/>
            <person name="Mori H."/>
        </authorList>
    </citation>
    <scope>NUCLEOTIDE SEQUENCE [LARGE SCALE GENOMIC DNA]</scope>
    <source>
        <strain evidence="3 4">GI</strain>
    </source>
</reference>
<dbReference type="KEGG" id="blag:BLTE_18320"/>
<dbReference type="Proteomes" id="UP000266934">
    <property type="component" value="Chromosome"/>
</dbReference>
<accession>A0A348G0R4</accession>
<proteinExistence type="predicted"/>
<dbReference type="EMBL" id="AP018907">
    <property type="protein sequence ID" value="BBF93147.1"/>
    <property type="molecule type" value="Genomic_DNA"/>
</dbReference>
<feature type="signal peptide" evidence="2">
    <location>
        <begin position="1"/>
        <end position="27"/>
    </location>
</feature>
<evidence type="ECO:0000256" key="1">
    <source>
        <dbReference type="SAM" id="Coils"/>
    </source>
</evidence>
<gene>
    <name evidence="3" type="ORF">BLTE_18320</name>
</gene>
<protein>
    <submittedName>
        <fullName evidence="3">Uncharacterized protein</fullName>
    </submittedName>
</protein>